<comment type="caution">
    <text evidence="2">The sequence shown here is derived from an EMBL/GenBank/DDBJ whole genome shotgun (WGS) entry which is preliminary data.</text>
</comment>
<evidence type="ECO:0000313" key="3">
    <source>
        <dbReference type="Proteomes" id="UP000547976"/>
    </source>
</evidence>
<feature type="region of interest" description="Disordered" evidence="1">
    <location>
        <begin position="189"/>
        <end position="270"/>
    </location>
</feature>
<reference evidence="2 3" key="1">
    <citation type="submission" date="2020-05" db="EMBL/GenBank/DDBJ databases">
        <title>Identification and distribution of gene clusters putatively required for synthesis of sphingolipid metabolism inhibitors in phylogenetically diverse species of the filamentous fungus Fusarium.</title>
        <authorList>
            <person name="Kim H.-S."/>
            <person name="Busman M."/>
            <person name="Brown D.W."/>
            <person name="Divon H."/>
            <person name="Uhlig S."/>
            <person name="Proctor R.H."/>
        </authorList>
    </citation>
    <scope>NUCLEOTIDE SEQUENCE [LARGE SCALE GENOMIC DNA]</scope>
    <source>
        <strain evidence="2 3">NRRL 66333</strain>
    </source>
</reference>
<evidence type="ECO:0000313" key="2">
    <source>
        <dbReference type="EMBL" id="KAF5613868.1"/>
    </source>
</evidence>
<gene>
    <name evidence="2" type="ORF">FSUBG_480</name>
</gene>
<sequence length="438" mass="47242">MEMVKFEDESSLARLYNAATWPGFYSSFLPPHHFTSQSQSQPLPLPLCQQHFFPSNPCLCASSFTSSQTSSLGYSGVLPPLTLSRLGIACADLDKITSHTTSSRVHRHQVFPAIIAAQTAFYTTHPRICLRPSSPPPTSTAVFTKLAPIKAEPLPFFTHNYLSRLPPSSLPSNNSCACCASYSPTSTQFPSPPISSTSDHQQEATSSSPDSASRKPPAAVVGGWVGASQKSPAADGAAPKSPAAEVGGWVGASRKSPAADGAARKSPDAVVGGSVGGLSRVLPAQTRAQKIRAVLDEYEITSPSLIQRLMPVPVAREEKRSFVRLLRLHGVSYADIKNLGELSTSLSTLRGWDRMKKPPSDRPRTPRWTAKDVKVMHLAVDAVVRTMEIGSPGFWRRVEQVMPRFGPSHPFSAQAIAAKYDNRSRGDIARLKANTMAQ</sequence>
<proteinExistence type="predicted"/>
<dbReference type="OrthoDB" id="3439209at2759"/>
<dbReference type="RefSeq" id="XP_036544003.1">
    <property type="nucleotide sequence ID" value="XM_036682827.1"/>
</dbReference>
<evidence type="ECO:0000256" key="1">
    <source>
        <dbReference type="SAM" id="MobiDB-lite"/>
    </source>
</evidence>
<dbReference type="GeneID" id="59317545"/>
<organism evidence="2 3">
    <name type="scientific">Gibberella subglutinans</name>
    <name type="common">Fusarium subglutinans</name>
    <dbReference type="NCBI Taxonomy" id="42677"/>
    <lineage>
        <taxon>Eukaryota</taxon>
        <taxon>Fungi</taxon>
        <taxon>Dikarya</taxon>
        <taxon>Ascomycota</taxon>
        <taxon>Pezizomycotina</taxon>
        <taxon>Sordariomycetes</taxon>
        <taxon>Hypocreomycetidae</taxon>
        <taxon>Hypocreales</taxon>
        <taxon>Nectriaceae</taxon>
        <taxon>Fusarium</taxon>
        <taxon>Fusarium fujikuroi species complex</taxon>
    </lineage>
</organism>
<keyword evidence="3" id="KW-1185">Reference proteome</keyword>
<accession>A0A8H5QGU9</accession>
<dbReference type="EMBL" id="JAAOAV010000002">
    <property type="protein sequence ID" value="KAF5613868.1"/>
    <property type="molecule type" value="Genomic_DNA"/>
</dbReference>
<dbReference type="AlphaFoldDB" id="A0A8H5QGU9"/>
<dbReference type="Proteomes" id="UP000547976">
    <property type="component" value="Unassembled WGS sequence"/>
</dbReference>
<name>A0A8H5QGU9_GIBSU</name>
<feature type="compositionally biased region" description="Low complexity" evidence="1">
    <location>
        <begin position="230"/>
        <end position="244"/>
    </location>
</feature>
<protein>
    <submittedName>
        <fullName evidence="2">Uncharacterized protein</fullName>
    </submittedName>
</protein>
<feature type="compositionally biased region" description="Polar residues" evidence="1">
    <location>
        <begin position="189"/>
        <end position="211"/>
    </location>
</feature>